<keyword evidence="3" id="KW-1185">Reference proteome</keyword>
<dbReference type="STRING" id="419479.SAMN04488563_5761"/>
<proteinExistence type="predicted"/>
<gene>
    <name evidence="2" type="ORF">SAMN04488563_5761</name>
</gene>
<evidence type="ECO:0000313" key="2">
    <source>
        <dbReference type="EMBL" id="SDU78321.1"/>
    </source>
</evidence>
<protein>
    <recommendedName>
        <fullName evidence="4">Rho termination factor, N-terminal domain</fullName>
    </recommendedName>
</protein>
<reference evidence="3" key="1">
    <citation type="submission" date="2016-10" db="EMBL/GenBank/DDBJ databases">
        <authorList>
            <person name="Varghese N."/>
            <person name="Submissions S."/>
        </authorList>
    </citation>
    <scope>NUCLEOTIDE SEQUENCE [LARGE SCALE GENOMIC DNA]</scope>
    <source>
        <strain evidence="3">DSM 45079</strain>
    </source>
</reference>
<evidence type="ECO:0008006" key="4">
    <source>
        <dbReference type="Google" id="ProtNLM"/>
    </source>
</evidence>
<name>A0A1H2LCM1_9ACTN</name>
<dbReference type="AlphaFoldDB" id="A0A1H2LCM1"/>
<dbReference type="Pfam" id="PF23855">
    <property type="entry name" value="DUF7218"/>
    <property type="match status" value="1"/>
</dbReference>
<sequence length="74" mass="7609">MPSKSANVENEKQYEALKDKGMSKERAARIANSPGASKRGGKKSGSGGDSSQGGTTAQKKKAGRKGGKAAQRKS</sequence>
<feature type="compositionally biased region" description="Basic residues" evidence="1">
    <location>
        <begin position="58"/>
        <end position="74"/>
    </location>
</feature>
<dbReference type="RefSeq" id="WP_046770795.1">
    <property type="nucleotide sequence ID" value="NZ_LBMC01000032.1"/>
</dbReference>
<dbReference type="EMBL" id="LT629791">
    <property type="protein sequence ID" value="SDU78321.1"/>
    <property type="molecule type" value="Genomic_DNA"/>
</dbReference>
<feature type="region of interest" description="Disordered" evidence="1">
    <location>
        <begin position="1"/>
        <end position="74"/>
    </location>
</feature>
<accession>A0A1H2LCM1</accession>
<evidence type="ECO:0000313" key="3">
    <source>
        <dbReference type="Proteomes" id="UP000182977"/>
    </source>
</evidence>
<organism evidence="2 3">
    <name type="scientific">Jiangella alkaliphila</name>
    <dbReference type="NCBI Taxonomy" id="419479"/>
    <lineage>
        <taxon>Bacteria</taxon>
        <taxon>Bacillati</taxon>
        <taxon>Actinomycetota</taxon>
        <taxon>Actinomycetes</taxon>
        <taxon>Jiangellales</taxon>
        <taxon>Jiangellaceae</taxon>
        <taxon>Jiangella</taxon>
    </lineage>
</organism>
<dbReference type="OrthoDB" id="3790767at2"/>
<dbReference type="InterPro" id="IPR055642">
    <property type="entry name" value="DUF7218"/>
</dbReference>
<feature type="compositionally biased region" description="Basic and acidic residues" evidence="1">
    <location>
        <begin position="9"/>
        <end position="28"/>
    </location>
</feature>
<evidence type="ECO:0000256" key="1">
    <source>
        <dbReference type="SAM" id="MobiDB-lite"/>
    </source>
</evidence>
<dbReference type="Proteomes" id="UP000182977">
    <property type="component" value="Chromosome I"/>
</dbReference>